<protein>
    <recommendedName>
        <fullName evidence="11">Transporter</fullName>
    </recommendedName>
</protein>
<comment type="subcellular location">
    <subcellularLocation>
        <location evidence="1">Cell membrane</location>
        <topology evidence="1">Multi-pass membrane protein</topology>
    </subcellularLocation>
</comment>
<keyword evidence="5 8" id="KW-0812">Transmembrane</keyword>
<name>A0A0D1MFX5_9SPHN</name>
<comment type="caution">
    <text evidence="9">The sequence shown here is derived from an EMBL/GenBank/DDBJ whole genome shotgun (WGS) entry which is preliminary data.</text>
</comment>
<feature type="transmembrane region" description="Helical" evidence="8">
    <location>
        <begin position="229"/>
        <end position="251"/>
    </location>
</feature>
<dbReference type="GO" id="GO:0005886">
    <property type="term" value="C:plasma membrane"/>
    <property type="evidence" value="ECO:0007669"/>
    <property type="project" value="UniProtKB-SubCell"/>
</dbReference>
<feature type="transmembrane region" description="Helical" evidence="8">
    <location>
        <begin position="64"/>
        <end position="83"/>
    </location>
</feature>
<proteinExistence type="inferred from homology"/>
<evidence type="ECO:0000256" key="4">
    <source>
        <dbReference type="ARBA" id="ARBA00022475"/>
    </source>
</evidence>
<dbReference type="PANTHER" id="PTHR36838:SF3">
    <property type="entry name" value="TRANSPORTER AUXIN EFFLUX CARRIER EC FAMILY"/>
    <property type="match status" value="1"/>
</dbReference>
<keyword evidence="3" id="KW-0813">Transport</keyword>
<evidence type="ECO:0008006" key="11">
    <source>
        <dbReference type="Google" id="ProtNLM"/>
    </source>
</evidence>
<evidence type="ECO:0000313" key="9">
    <source>
        <dbReference type="EMBL" id="KIU26521.1"/>
    </source>
</evidence>
<comment type="similarity">
    <text evidence="2">Belongs to the auxin efflux carrier (TC 2.A.69) family.</text>
</comment>
<dbReference type="Proteomes" id="UP000033203">
    <property type="component" value="Unassembled WGS sequence"/>
</dbReference>
<keyword evidence="6 8" id="KW-1133">Transmembrane helix</keyword>
<gene>
    <name evidence="9" type="ORF">SR41_13850</name>
</gene>
<evidence type="ECO:0000256" key="7">
    <source>
        <dbReference type="ARBA" id="ARBA00023136"/>
    </source>
</evidence>
<feature type="transmembrane region" description="Helical" evidence="8">
    <location>
        <begin position="197"/>
        <end position="217"/>
    </location>
</feature>
<feature type="transmembrane region" description="Helical" evidence="8">
    <location>
        <begin position="257"/>
        <end position="276"/>
    </location>
</feature>
<feature type="transmembrane region" description="Helical" evidence="8">
    <location>
        <begin position="288"/>
        <end position="309"/>
    </location>
</feature>
<feature type="transmembrane region" description="Helical" evidence="8">
    <location>
        <begin position="31"/>
        <end position="52"/>
    </location>
</feature>
<dbReference type="EMBL" id="JXTP01000074">
    <property type="protein sequence ID" value="KIU26521.1"/>
    <property type="molecule type" value="Genomic_DNA"/>
</dbReference>
<organism evidence="9 10">
    <name type="scientific">Sphingomonas melonis</name>
    <dbReference type="NCBI Taxonomy" id="152682"/>
    <lineage>
        <taxon>Bacteria</taxon>
        <taxon>Pseudomonadati</taxon>
        <taxon>Pseudomonadota</taxon>
        <taxon>Alphaproteobacteria</taxon>
        <taxon>Sphingomonadales</taxon>
        <taxon>Sphingomonadaceae</taxon>
        <taxon>Sphingomonas</taxon>
    </lineage>
</organism>
<reference evidence="9 10" key="1">
    <citation type="submission" date="2015-01" db="EMBL/GenBank/DDBJ databases">
        <title>Genome of Sphingomonas taxi strain 30a.</title>
        <authorList>
            <person name="Eevers N."/>
            <person name="Van Hamme J."/>
            <person name="Bottos E."/>
            <person name="Weyens N."/>
            <person name="Vangronsveld J."/>
        </authorList>
    </citation>
    <scope>NUCLEOTIDE SEQUENCE [LARGE SCALE GENOMIC DNA]</scope>
    <source>
        <strain evidence="9 10">30a</strain>
    </source>
</reference>
<dbReference type="PANTHER" id="PTHR36838">
    <property type="entry name" value="AUXIN EFFLUX CARRIER FAMILY PROTEIN"/>
    <property type="match status" value="1"/>
</dbReference>
<dbReference type="AlphaFoldDB" id="A0A0D1MFX5"/>
<evidence type="ECO:0000256" key="2">
    <source>
        <dbReference type="ARBA" id="ARBA00010145"/>
    </source>
</evidence>
<evidence type="ECO:0000256" key="8">
    <source>
        <dbReference type="SAM" id="Phobius"/>
    </source>
</evidence>
<sequence length="310" mass="32184">MTILATILPIFVLILAGFAFARLRGLDAGAVSILNTYVVWLALPALLFDFVAEADWATLAQPRFTLVFAIGMVATFALSYWATPRVAGMPRSMARRSLDALTASFSNCAYMGIPIAHGLLGPEGLAAAVIAALLTSCALFAFSLVLVEVDLDGKGLRIATIARVFGSVLRNPIVAAPVAGALYALTGLGLPAPAATVLKMLGGSATPVALVTIGMFLAQRQGKGEPAELGFAVVAKLVVQPLVTLAALWLLPLPKPYAAAALIVAALPTGTGPFMVAELYAQEVTLAARAILMSTILSLVTVTAVAWWVL</sequence>
<accession>A0A0D1MFX5</accession>
<dbReference type="PATRIC" id="fig|1549858.7.peg.3916"/>
<dbReference type="Pfam" id="PF03547">
    <property type="entry name" value="Mem_trans"/>
    <property type="match status" value="1"/>
</dbReference>
<evidence type="ECO:0000256" key="6">
    <source>
        <dbReference type="ARBA" id="ARBA00022989"/>
    </source>
</evidence>
<feature type="transmembrane region" description="Helical" evidence="8">
    <location>
        <begin position="168"/>
        <end position="185"/>
    </location>
</feature>
<evidence type="ECO:0000256" key="5">
    <source>
        <dbReference type="ARBA" id="ARBA00022692"/>
    </source>
</evidence>
<evidence type="ECO:0000313" key="10">
    <source>
        <dbReference type="Proteomes" id="UP000033203"/>
    </source>
</evidence>
<keyword evidence="4" id="KW-1003">Cell membrane</keyword>
<keyword evidence="7 8" id="KW-0472">Membrane</keyword>
<feature type="transmembrane region" description="Helical" evidence="8">
    <location>
        <begin position="125"/>
        <end position="147"/>
    </location>
</feature>
<dbReference type="Gene3D" id="1.20.1530.20">
    <property type="match status" value="1"/>
</dbReference>
<dbReference type="InterPro" id="IPR004776">
    <property type="entry name" value="Mem_transp_PIN-like"/>
</dbReference>
<dbReference type="InterPro" id="IPR038770">
    <property type="entry name" value="Na+/solute_symporter_sf"/>
</dbReference>
<dbReference type="GO" id="GO:0055085">
    <property type="term" value="P:transmembrane transport"/>
    <property type="evidence" value="ECO:0007669"/>
    <property type="project" value="InterPro"/>
</dbReference>
<evidence type="ECO:0000256" key="1">
    <source>
        <dbReference type="ARBA" id="ARBA00004651"/>
    </source>
</evidence>
<evidence type="ECO:0000256" key="3">
    <source>
        <dbReference type="ARBA" id="ARBA00022448"/>
    </source>
</evidence>